<dbReference type="EMBL" id="CM004469">
    <property type="protein sequence ID" value="OCT92641.1"/>
    <property type="molecule type" value="Genomic_DNA"/>
</dbReference>
<reference evidence="3" key="1">
    <citation type="journal article" date="2016" name="Nature">
        <title>Genome evolution in the allotetraploid frog Xenopus laevis.</title>
        <authorList>
            <person name="Session A.M."/>
            <person name="Uno Y."/>
            <person name="Kwon T."/>
            <person name="Chapman J.A."/>
            <person name="Toyoda A."/>
            <person name="Takahashi S."/>
            <person name="Fukui A."/>
            <person name="Hikosaka A."/>
            <person name="Suzuki A."/>
            <person name="Kondo M."/>
            <person name="van Heeringen S.J."/>
            <person name="Quigley I."/>
            <person name="Heinz S."/>
            <person name="Ogino H."/>
            <person name="Ochi H."/>
            <person name="Hellsten U."/>
            <person name="Lyons J.B."/>
            <person name="Simakov O."/>
            <person name="Putnam N."/>
            <person name="Stites J."/>
            <person name="Kuroki Y."/>
            <person name="Tanaka T."/>
            <person name="Michiue T."/>
            <person name="Watanabe M."/>
            <person name="Bogdanovic O."/>
            <person name="Lister R."/>
            <person name="Georgiou G."/>
            <person name="Paranjpe S.S."/>
            <person name="van Kruijsbergen I."/>
            <person name="Shu S."/>
            <person name="Carlson J."/>
            <person name="Kinoshita T."/>
            <person name="Ohta Y."/>
            <person name="Mawaribuchi S."/>
            <person name="Jenkins J."/>
            <person name="Grimwood J."/>
            <person name="Schmutz J."/>
            <person name="Mitros T."/>
            <person name="Mozaffari S.V."/>
            <person name="Suzuki Y."/>
            <person name="Haramoto Y."/>
            <person name="Yamamoto T.S."/>
            <person name="Takagi C."/>
            <person name="Heald R."/>
            <person name="Miller K."/>
            <person name="Haudenschild C."/>
            <person name="Kitzman J."/>
            <person name="Nakayama T."/>
            <person name="Izutsu Y."/>
            <person name="Robert J."/>
            <person name="Fortriede J."/>
            <person name="Burns K."/>
            <person name="Lotay V."/>
            <person name="Karimi K."/>
            <person name="Yasuoka Y."/>
            <person name="Dichmann D.S."/>
            <person name="Flajnik M.F."/>
            <person name="Houston D.W."/>
            <person name="Shendure J."/>
            <person name="DuPasquier L."/>
            <person name="Vize P.D."/>
            <person name="Zorn A.M."/>
            <person name="Ito M."/>
            <person name="Marcotte E.M."/>
            <person name="Wallingford J.B."/>
            <person name="Ito Y."/>
            <person name="Asashima M."/>
            <person name="Ueno N."/>
            <person name="Matsuda Y."/>
            <person name="Veenstra G.J."/>
            <person name="Fujiyama A."/>
            <person name="Harland R.M."/>
            <person name="Taira M."/>
            <person name="Rokhsar D.S."/>
        </authorList>
    </citation>
    <scope>NUCLEOTIDE SEQUENCE [LARGE SCALE GENOMIC DNA]</scope>
    <source>
        <strain evidence="3">J</strain>
    </source>
</reference>
<evidence type="ECO:0000256" key="1">
    <source>
        <dbReference type="SAM" id="MobiDB-lite"/>
    </source>
</evidence>
<sequence length="131" mass="14645">MDTTFFDDAKKLHFMMTTLERNENPHSHNLTSHIVMNSHPGNGPQALCSIHIASALMGFYFIKVSLQVLPSLLQCNATAQTFTSKNHMAFTAPEMASNSHCISYTDNKNGPKSKRKLLSPIHDRPPKSFKT</sequence>
<protein>
    <submittedName>
        <fullName evidence="2">Uncharacterized protein</fullName>
    </submittedName>
</protein>
<feature type="region of interest" description="Disordered" evidence="1">
    <location>
        <begin position="102"/>
        <end position="131"/>
    </location>
</feature>
<accession>A0A974HWN3</accession>
<organism evidence="2 3">
    <name type="scientific">Xenopus laevis</name>
    <name type="common">African clawed frog</name>
    <dbReference type="NCBI Taxonomy" id="8355"/>
    <lineage>
        <taxon>Eukaryota</taxon>
        <taxon>Metazoa</taxon>
        <taxon>Chordata</taxon>
        <taxon>Craniata</taxon>
        <taxon>Vertebrata</taxon>
        <taxon>Euteleostomi</taxon>
        <taxon>Amphibia</taxon>
        <taxon>Batrachia</taxon>
        <taxon>Anura</taxon>
        <taxon>Pipoidea</taxon>
        <taxon>Pipidae</taxon>
        <taxon>Xenopodinae</taxon>
        <taxon>Xenopus</taxon>
        <taxon>Xenopus</taxon>
    </lineage>
</organism>
<evidence type="ECO:0000313" key="2">
    <source>
        <dbReference type="EMBL" id="OCT92641.1"/>
    </source>
</evidence>
<dbReference type="Proteomes" id="UP000694892">
    <property type="component" value="Chromosome 2S"/>
</dbReference>
<proteinExistence type="predicted"/>
<evidence type="ECO:0000313" key="3">
    <source>
        <dbReference type="Proteomes" id="UP000694892"/>
    </source>
</evidence>
<gene>
    <name evidence="2" type="ORF">XELAEV_18015699mg</name>
</gene>
<dbReference type="AlphaFoldDB" id="A0A974HWN3"/>
<name>A0A974HWN3_XENLA</name>
<feature type="compositionally biased region" description="Basic and acidic residues" evidence="1">
    <location>
        <begin position="121"/>
        <end position="131"/>
    </location>
</feature>